<dbReference type="Proteomes" id="UP001174694">
    <property type="component" value="Unassembled WGS sequence"/>
</dbReference>
<dbReference type="EMBL" id="JANBVO010000022">
    <property type="protein sequence ID" value="KAJ9142433.1"/>
    <property type="molecule type" value="Genomic_DNA"/>
</dbReference>
<feature type="transmembrane region" description="Helical" evidence="7">
    <location>
        <begin position="331"/>
        <end position="351"/>
    </location>
</feature>
<comment type="caution">
    <text evidence="8">The sequence shown here is derived from an EMBL/GenBank/DDBJ whole genome shotgun (WGS) entry which is preliminary data.</text>
</comment>
<comment type="subcellular location">
    <subcellularLocation>
        <location evidence="1">Membrane</location>
        <topology evidence="1">Multi-pass membrane protein</topology>
    </subcellularLocation>
</comment>
<dbReference type="GO" id="GO:0022857">
    <property type="term" value="F:transmembrane transporter activity"/>
    <property type="evidence" value="ECO:0007669"/>
    <property type="project" value="InterPro"/>
</dbReference>
<keyword evidence="2" id="KW-0813">Transport</keyword>
<feature type="transmembrane region" description="Helical" evidence="7">
    <location>
        <begin position="105"/>
        <end position="127"/>
    </location>
</feature>
<feature type="transmembrane region" description="Helical" evidence="7">
    <location>
        <begin position="164"/>
        <end position="184"/>
    </location>
</feature>
<evidence type="ECO:0000256" key="2">
    <source>
        <dbReference type="ARBA" id="ARBA00022448"/>
    </source>
</evidence>
<dbReference type="AlphaFoldDB" id="A0AA38RAV9"/>
<keyword evidence="9" id="KW-1185">Reference proteome</keyword>
<keyword evidence="5 7" id="KW-0472">Membrane</keyword>
<gene>
    <name evidence="8" type="ORF">NKR23_g7205</name>
</gene>
<keyword evidence="3 7" id="KW-0812">Transmembrane</keyword>
<evidence type="ECO:0000313" key="9">
    <source>
        <dbReference type="Proteomes" id="UP001174694"/>
    </source>
</evidence>
<dbReference type="InterPro" id="IPR011701">
    <property type="entry name" value="MFS"/>
</dbReference>
<evidence type="ECO:0000256" key="5">
    <source>
        <dbReference type="ARBA" id="ARBA00023136"/>
    </source>
</evidence>
<protein>
    <submittedName>
        <fullName evidence="8">Major facilitator superfamily domain, general substrate transporter</fullName>
    </submittedName>
</protein>
<evidence type="ECO:0000256" key="1">
    <source>
        <dbReference type="ARBA" id="ARBA00004141"/>
    </source>
</evidence>
<evidence type="ECO:0000256" key="6">
    <source>
        <dbReference type="SAM" id="MobiDB-lite"/>
    </source>
</evidence>
<feature type="transmembrane region" description="Helical" evidence="7">
    <location>
        <begin position="448"/>
        <end position="472"/>
    </location>
</feature>
<accession>A0AA38RAV9</accession>
<evidence type="ECO:0000256" key="7">
    <source>
        <dbReference type="SAM" id="Phobius"/>
    </source>
</evidence>
<feature type="transmembrane region" description="Helical" evidence="7">
    <location>
        <begin position="196"/>
        <end position="214"/>
    </location>
</feature>
<proteinExistence type="predicted"/>
<dbReference type="PANTHER" id="PTHR43791:SF41">
    <property type="entry name" value="MAJOR FACILITATOR SUPERFAMILY (MFS) PROFILE DOMAIN-CONTAINING PROTEIN"/>
    <property type="match status" value="1"/>
</dbReference>
<feature type="compositionally biased region" description="Basic and acidic residues" evidence="6">
    <location>
        <begin position="14"/>
        <end position="23"/>
    </location>
</feature>
<dbReference type="InterPro" id="IPR036259">
    <property type="entry name" value="MFS_trans_sf"/>
</dbReference>
<evidence type="ECO:0000256" key="4">
    <source>
        <dbReference type="ARBA" id="ARBA00022989"/>
    </source>
</evidence>
<feature type="transmembrane region" description="Helical" evidence="7">
    <location>
        <begin position="226"/>
        <end position="246"/>
    </location>
</feature>
<sequence length="511" mass="56810">MSSDSVNREVSIPDDDKKASPDCEARRIPSVCGGEVDIAAQILANAGDHGPISQEEMDAVRRKIDWHMVPMLLVCMQLSGWDKVVIGTAAVYGLREDLGMTGYQYSWTGSIMYTAFLIWIFPTLYLLQRFPTGKYLAANITLWGIVELCHAACTNPAGLLVCRFFLGMFQCCDLPAMIIIGTMWWKKSEQPLRNSIIVSVTSSIGNGLISYGFGHLQHSALPRWKYIFIALGSFTVLYGSIMFFVLPDSPADARWLSDREKVVAVERLRDEKLGIENKHWKWGQAREAVLDKKNWILWFFFIAVNIPNGGLISFTTIVINNLGFSALNSSLMTIPTGVISTLSGIFFSFWLGRTREYRSLITASALIPCLVGTIIMYTTPRSNTGAQLAGLYLAYIYWAPYICGLAMFQANTAGHSKKTTVNAMDYVAYAVGNIIGPQTFVDDQAPRYVGAVISMLLCYAICILLAIAYGMACRRENAQRDKGAIENDVDEHAADFLDLTDMQNASFRYTT</sequence>
<evidence type="ECO:0000313" key="8">
    <source>
        <dbReference type="EMBL" id="KAJ9142433.1"/>
    </source>
</evidence>
<organism evidence="8 9">
    <name type="scientific">Pleurostoma richardsiae</name>
    <dbReference type="NCBI Taxonomy" id="41990"/>
    <lineage>
        <taxon>Eukaryota</taxon>
        <taxon>Fungi</taxon>
        <taxon>Dikarya</taxon>
        <taxon>Ascomycota</taxon>
        <taxon>Pezizomycotina</taxon>
        <taxon>Sordariomycetes</taxon>
        <taxon>Sordariomycetidae</taxon>
        <taxon>Calosphaeriales</taxon>
        <taxon>Pleurostomataceae</taxon>
        <taxon>Pleurostoma</taxon>
    </lineage>
</organism>
<dbReference type="Pfam" id="PF07690">
    <property type="entry name" value="MFS_1"/>
    <property type="match status" value="1"/>
</dbReference>
<feature type="transmembrane region" description="Helical" evidence="7">
    <location>
        <begin position="295"/>
        <end position="319"/>
    </location>
</feature>
<evidence type="ECO:0000256" key="3">
    <source>
        <dbReference type="ARBA" id="ARBA00022692"/>
    </source>
</evidence>
<name>A0AA38RAV9_9PEZI</name>
<dbReference type="SUPFAM" id="SSF103473">
    <property type="entry name" value="MFS general substrate transporter"/>
    <property type="match status" value="1"/>
</dbReference>
<reference evidence="8" key="1">
    <citation type="submission" date="2022-07" db="EMBL/GenBank/DDBJ databases">
        <title>Fungi with potential for degradation of polypropylene.</title>
        <authorList>
            <person name="Gostincar C."/>
        </authorList>
    </citation>
    <scope>NUCLEOTIDE SEQUENCE</scope>
    <source>
        <strain evidence="8">EXF-13308</strain>
    </source>
</reference>
<keyword evidence="4 7" id="KW-1133">Transmembrane helix</keyword>
<feature type="region of interest" description="Disordered" evidence="6">
    <location>
        <begin position="1"/>
        <end position="23"/>
    </location>
</feature>
<dbReference type="Gene3D" id="1.20.1250.20">
    <property type="entry name" value="MFS general substrate transporter like domains"/>
    <property type="match status" value="2"/>
</dbReference>
<dbReference type="PANTHER" id="PTHR43791">
    <property type="entry name" value="PERMEASE-RELATED"/>
    <property type="match status" value="1"/>
</dbReference>
<feature type="transmembrane region" description="Helical" evidence="7">
    <location>
        <begin position="357"/>
        <end position="377"/>
    </location>
</feature>
<feature type="transmembrane region" description="Helical" evidence="7">
    <location>
        <begin position="389"/>
        <end position="408"/>
    </location>
</feature>
<dbReference type="GO" id="GO:0016020">
    <property type="term" value="C:membrane"/>
    <property type="evidence" value="ECO:0007669"/>
    <property type="project" value="UniProtKB-SubCell"/>
</dbReference>